<keyword evidence="2" id="KW-1185">Reference proteome</keyword>
<dbReference type="Proteomes" id="UP001157502">
    <property type="component" value="Chromosome 3"/>
</dbReference>
<evidence type="ECO:0000313" key="1">
    <source>
        <dbReference type="EMBL" id="KAJ8013822.1"/>
    </source>
</evidence>
<accession>A0ACC2HD86</accession>
<evidence type="ECO:0000313" key="2">
    <source>
        <dbReference type="Proteomes" id="UP001157502"/>
    </source>
</evidence>
<dbReference type="EMBL" id="CM055730">
    <property type="protein sequence ID" value="KAJ8013822.1"/>
    <property type="molecule type" value="Genomic_DNA"/>
</dbReference>
<sequence length="420" mass="48117">MLAWSQKPVTSKVKNIRSKYRHAVDTGRRRCQGRVVLIFYELCEEIWGGSPATRSIDAGIETGDLEESSTSTVELPSDSPNSTESRDCLPSAVVKQRRDLLQAKLNSHIGDRLKRKVPTDPAEEDLKIKMRMLELEDSSRRNSENISSGHFQGHPPVAENNREALRVTQQEIQENRRKHQGKNTELDCAKERKNAVEKQLFELEERHYEDMIHYQDTVRQLENELTNAKLDMSGHVREYQDLLNVKMALDVEIHSYRKLLEGEESHLSTISDTYSCMPYIYRQSPVYNLPCLAGQGGPKRRSEPQYKFVEEIITETKREVEMSEFEETASKETVRVEREDKFLNTESEKGHGLRSKLCTSKDICQDITSERTGFIHRAVGVKEGTDNRLKKQKAQSKIDENGFTVGVKNSKDAENTNARG</sequence>
<protein>
    <submittedName>
        <fullName evidence="1">Uncharacterized protein</fullName>
    </submittedName>
</protein>
<name>A0ACC2HD86_DALPE</name>
<reference evidence="1" key="1">
    <citation type="submission" date="2021-05" db="EMBL/GenBank/DDBJ databases">
        <authorList>
            <person name="Pan Q."/>
            <person name="Jouanno E."/>
            <person name="Zahm M."/>
            <person name="Klopp C."/>
            <person name="Cabau C."/>
            <person name="Louis A."/>
            <person name="Berthelot C."/>
            <person name="Parey E."/>
            <person name="Roest Crollius H."/>
            <person name="Montfort J."/>
            <person name="Robinson-Rechavi M."/>
            <person name="Bouchez O."/>
            <person name="Lampietro C."/>
            <person name="Lopez Roques C."/>
            <person name="Donnadieu C."/>
            <person name="Postlethwait J."/>
            <person name="Bobe J."/>
            <person name="Dillon D."/>
            <person name="Chandos A."/>
            <person name="von Hippel F."/>
            <person name="Guiguen Y."/>
        </authorList>
    </citation>
    <scope>NUCLEOTIDE SEQUENCE</scope>
    <source>
        <strain evidence="1">YG-Jan2019</strain>
    </source>
</reference>
<proteinExistence type="predicted"/>
<comment type="caution">
    <text evidence="1">The sequence shown here is derived from an EMBL/GenBank/DDBJ whole genome shotgun (WGS) entry which is preliminary data.</text>
</comment>
<gene>
    <name evidence="1" type="ORF">DPEC_G00033780</name>
</gene>
<organism evidence="1 2">
    <name type="scientific">Dallia pectoralis</name>
    <name type="common">Alaska blackfish</name>
    <dbReference type="NCBI Taxonomy" id="75939"/>
    <lineage>
        <taxon>Eukaryota</taxon>
        <taxon>Metazoa</taxon>
        <taxon>Chordata</taxon>
        <taxon>Craniata</taxon>
        <taxon>Vertebrata</taxon>
        <taxon>Euteleostomi</taxon>
        <taxon>Actinopterygii</taxon>
        <taxon>Neopterygii</taxon>
        <taxon>Teleostei</taxon>
        <taxon>Protacanthopterygii</taxon>
        <taxon>Esociformes</taxon>
        <taxon>Umbridae</taxon>
        <taxon>Dallia</taxon>
    </lineage>
</organism>